<dbReference type="Pfam" id="PF00476">
    <property type="entry name" value="DNA_pol_A"/>
    <property type="match status" value="1"/>
</dbReference>
<proteinExistence type="predicted"/>
<dbReference type="Pfam" id="PF21099">
    <property type="entry name" value="POLQ_helical"/>
    <property type="match status" value="1"/>
</dbReference>
<evidence type="ECO:0000256" key="1">
    <source>
        <dbReference type="SAM" id="MobiDB-lite"/>
    </source>
</evidence>
<dbReference type="FunFam" id="1.20.1060.10:FF:000003">
    <property type="entry name" value="Helicase and polymerase-containing protein TEBICHI"/>
    <property type="match status" value="1"/>
</dbReference>
<keyword evidence="3" id="KW-0547">Nucleotide-binding</keyword>
<dbReference type="Gene3D" id="1.10.150.20">
    <property type="entry name" value="5' to 3' exonuclease, C-terminal subdomain"/>
    <property type="match status" value="1"/>
</dbReference>
<dbReference type="GO" id="GO:0003677">
    <property type="term" value="F:DNA binding"/>
    <property type="evidence" value="ECO:0007669"/>
    <property type="project" value="InterPro"/>
</dbReference>
<dbReference type="SUPFAM" id="SSF158702">
    <property type="entry name" value="Sec63 N-terminal domain-like"/>
    <property type="match status" value="1"/>
</dbReference>
<feature type="domain" description="DNA-directed DNA polymerase family A palm" evidence="2">
    <location>
        <begin position="1178"/>
        <end position="1375"/>
    </location>
</feature>
<sequence length="1395" mass="153862">MASGSPRARIDQFFASRKRKPPPAKDERCDKNPRSPANVSPGAKGTLDGYLVRSPDPAPRPGHRDAAAAGREPARRNLSAEIGSVGSDAVPRSRSSENGAPTNVEDPSGGVSVEGGGSSELKRFATDFLSLYCSDIPSAANPPAENESRGLKRNGSPSLVVSSDKVRVKKQCAVNQNDPHAEIELNTKLGDGALGLGGESGKESGVGHVSLRRCNNTPKSSLMKTGLCMPVYNETPKSAFRNSIISPGEEFWNAAIQVVDGIFAPDDKFGIKLLEDNSSVAAAAHCSKSFCKSRNDDLEGRNMVATDCVKPIDEPAEETKVSQHKNASPLPVKQLDFSQDGENSRNRDLKKDEGGTRAVNPKDNIKRIKFDGKPSASSSDSVLDSCELNVCLLKGSWKEEILFIVHLLSAGKSFVAENSDVEKNYINWKMALLVLPYVSICAEKVVLDDLSRAREGFVLASDLHLVFLVTPINVEVEPDWELYYERFVELSAIEQEVPVADVCESFKVARGMIQALQENAGRFALMVSVFCERLGWHDLEGLISKFQNRVSFGVRAEIAELTTIPYVKGSRARALYKGGLRSPLAIAEASVSEIAKALFEISSWSGQDGPSLRRMQLGVAKKIKNGARKIVLDQAEEARIAAFAAFKSLGVHVPQFSHPILPTVAEDSRTRVNTVSYNEEETSNSPQPINSFKEKDTNSKCDYTSEEPCEKRLTREGNLTLETSREVISSEALQCNNDTEGKIEGENLCTFHDQNTTEKGPINACNFPGGFDSFLDQWYGVSEFSFDVHFLKHSDTRSLVQFEVIGLAICWKNSPVFYCSLPKDLLSTNKLSMCDIWEVAKSRWNMIGKIMQQNGVKKTTWNLKTQIQALKAPCISIQRFGRLGLDHKNLDDIKVINSSYIQLPSIVVHGGIDICLVSWVLWPDEESKITPNIDKVVKKRLSSEAAAAANRDGRWRNQMHKAAHNGCCRRVAQTRALSSVLGKLLVSENLGEVISNIETPLVNVLADMELWGIGVDMEACLHARNIVIKKLKELEKEAHTLAGTPFSLHTTADVANVLYKQLKLPIPQGCEQGKLHPSTDKHSLDLLRGQHPIVAVIKEHRTLAKLLNCTLGSISSRARLCVKSQKYIIRGHWLQTSTATGRLSMEEPNLQCVEHAIAFTINHTDKDSSSSLDADHHRINARDFFIPTQDNWLLITADYSQIELRLMAHFSKDSALIELLSKPDGDVFTMIAARWTNKVESVISSKERENTKRLIYGILYGMGANSLAEQLNCSSEEAAEKIKSFKASFPGVSSWLHEAVASCRKKGYVETLMGRKRFLSKIKFGNRKEKAKAQRQAVNSICQAMNALLLLLRLLLLLPQIVISTDNCLFVPVPLRVKLKVGKTWGSLEPLQPVL</sequence>
<keyword evidence="3" id="KW-0378">Hydrolase</keyword>
<protein>
    <submittedName>
        <fullName evidence="3">Helicase and polymerase-containing protein TEBICHI</fullName>
    </submittedName>
</protein>
<dbReference type="SUPFAM" id="SSF56672">
    <property type="entry name" value="DNA/RNA polymerases"/>
    <property type="match status" value="1"/>
</dbReference>
<dbReference type="InterPro" id="IPR036397">
    <property type="entry name" value="RNaseH_sf"/>
</dbReference>
<evidence type="ECO:0000313" key="4">
    <source>
        <dbReference type="Proteomes" id="UP000092600"/>
    </source>
</evidence>
<feature type="region of interest" description="Disordered" evidence="1">
    <location>
        <begin position="1"/>
        <end position="118"/>
    </location>
</feature>
<name>A0A199VCF5_ANACO</name>
<organism evidence="3 4">
    <name type="scientific">Ananas comosus</name>
    <name type="common">Pineapple</name>
    <name type="synonym">Ananas ananas</name>
    <dbReference type="NCBI Taxonomy" id="4615"/>
    <lineage>
        <taxon>Eukaryota</taxon>
        <taxon>Viridiplantae</taxon>
        <taxon>Streptophyta</taxon>
        <taxon>Embryophyta</taxon>
        <taxon>Tracheophyta</taxon>
        <taxon>Spermatophyta</taxon>
        <taxon>Magnoliopsida</taxon>
        <taxon>Liliopsida</taxon>
        <taxon>Poales</taxon>
        <taxon>Bromeliaceae</taxon>
        <taxon>Bromelioideae</taxon>
        <taxon>Ananas</taxon>
    </lineage>
</organism>
<keyword evidence="3" id="KW-0347">Helicase</keyword>
<dbReference type="InterPro" id="IPR048960">
    <property type="entry name" value="POLQ-like_helical"/>
</dbReference>
<dbReference type="STRING" id="4615.A0A199VCF5"/>
<feature type="region of interest" description="Disordered" evidence="1">
    <location>
        <begin position="676"/>
        <end position="704"/>
    </location>
</feature>
<keyword evidence="3" id="KW-0067">ATP-binding</keyword>
<feature type="region of interest" description="Disordered" evidence="1">
    <location>
        <begin position="316"/>
        <end position="360"/>
    </location>
</feature>
<dbReference type="Gene3D" id="1.20.1060.10">
    <property type="entry name" value="Taq DNA Polymerase, Chain T, domain 4"/>
    <property type="match status" value="1"/>
</dbReference>
<feature type="compositionally biased region" description="Polar residues" evidence="1">
    <location>
        <begin position="676"/>
        <end position="690"/>
    </location>
</feature>
<dbReference type="InterPro" id="IPR002298">
    <property type="entry name" value="DNA_polymerase_A"/>
</dbReference>
<dbReference type="SMART" id="SM00482">
    <property type="entry name" value="POLAc"/>
    <property type="match status" value="1"/>
</dbReference>
<evidence type="ECO:0000313" key="3">
    <source>
        <dbReference type="EMBL" id="OAY74774.1"/>
    </source>
</evidence>
<dbReference type="InterPro" id="IPR043502">
    <property type="entry name" value="DNA/RNA_pol_sf"/>
</dbReference>
<dbReference type="InterPro" id="IPR001098">
    <property type="entry name" value="DNA-dir_DNA_pol_A_palm_dom"/>
</dbReference>
<dbReference type="CDD" id="cd08638">
    <property type="entry name" value="DNA_pol_A_theta"/>
    <property type="match status" value="1"/>
</dbReference>
<feature type="region of interest" description="Disordered" evidence="1">
    <location>
        <begin position="141"/>
        <end position="160"/>
    </location>
</feature>
<dbReference type="Gene3D" id="3.30.420.10">
    <property type="entry name" value="Ribonuclease H-like superfamily/Ribonuclease H"/>
    <property type="match status" value="1"/>
</dbReference>
<dbReference type="PRINTS" id="PR00868">
    <property type="entry name" value="DNAPOLI"/>
</dbReference>
<dbReference type="GO" id="GO:0006302">
    <property type="term" value="P:double-strand break repair"/>
    <property type="evidence" value="ECO:0007669"/>
    <property type="project" value="TreeGrafter"/>
</dbReference>
<dbReference type="GO" id="GO:0003887">
    <property type="term" value="F:DNA-directed DNA polymerase activity"/>
    <property type="evidence" value="ECO:0007669"/>
    <property type="project" value="InterPro"/>
</dbReference>
<dbReference type="Gene3D" id="1.10.3380.20">
    <property type="match status" value="1"/>
</dbReference>
<feature type="compositionally biased region" description="Basic and acidic residues" evidence="1">
    <location>
        <begin position="342"/>
        <end position="355"/>
    </location>
</feature>
<dbReference type="GO" id="GO:0006261">
    <property type="term" value="P:DNA-templated DNA replication"/>
    <property type="evidence" value="ECO:0007669"/>
    <property type="project" value="InterPro"/>
</dbReference>
<evidence type="ECO:0000259" key="2">
    <source>
        <dbReference type="SMART" id="SM00482"/>
    </source>
</evidence>
<dbReference type="Proteomes" id="UP000092600">
    <property type="component" value="Unassembled WGS sequence"/>
</dbReference>
<accession>A0A199VCF5</accession>
<dbReference type="PANTHER" id="PTHR10133:SF62">
    <property type="entry name" value="DNA POLYMERASE THETA"/>
    <property type="match status" value="1"/>
</dbReference>
<reference evidence="3 4" key="1">
    <citation type="journal article" date="2016" name="DNA Res.">
        <title>The draft genome of MD-2 pineapple using hybrid error correction of long reads.</title>
        <authorList>
            <person name="Redwan R.M."/>
            <person name="Saidin A."/>
            <person name="Kumar S.V."/>
        </authorList>
    </citation>
    <scope>NUCLEOTIDE SEQUENCE [LARGE SCALE GENOMIC DNA]</scope>
    <source>
        <strain evidence="4">cv. MD2</strain>
        <tissue evidence="3">Leaf</tissue>
    </source>
</reference>
<comment type="caution">
    <text evidence="3">The sequence shown here is derived from an EMBL/GenBank/DDBJ whole genome shotgun (WGS) entry which is preliminary data.</text>
</comment>
<dbReference type="GO" id="GO:0004386">
    <property type="term" value="F:helicase activity"/>
    <property type="evidence" value="ECO:0007669"/>
    <property type="project" value="UniProtKB-KW"/>
</dbReference>
<feature type="compositionally biased region" description="Basic and acidic residues" evidence="1">
    <location>
        <begin position="23"/>
        <end position="33"/>
    </location>
</feature>
<dbReference type="EMBL" id="LSRQ01002297">
    <property type="protein sequence ID" value="OAY74774.1"/>
    <property type="molecule type" value="Genomic_DNA"/>
</dbReference>
<gene>
    <name evidence="3" type="ORF">ACMD2_22393</name>
</gene>
<dbReference type="PANTHER" id="PTHR10133">
    <property type="entry name" value="DNA POLYMERASE I"/>
    <property type="match status" value="1"/>
</dbReference>
<dbReference type="FunFam" id="1.10.150.20:FF:000002">
    <property type="entry name" value="DNA polymerase I"/>
    <property type="match status" value="1"/>
</dbReference>